<comment type="caution">
    <text evidence="10">The sequence shown here is derived from an EMBL/GenBank/DDBJ whole genome shotgun (WGS) entry which is preliminary data.</text>
</comment>
<dbReference type="SUPFAM" id="SSF53633">
    <property type="entry name" value="Carbamate kinase-like"/>
    <property type="match status" value="1"/>
</dbReference>
<dbReference type="SMART" id="SM00359">
    <property type="entry name" value="PUA"/>
    <property type="match status" value="1"/>
</dbReference>
<feature type="domain" description="PUA" evidence="9">
    <location>
        <begin position="279"/>
        <end position="362"/>
    </location>
</feature>
<keyword evidence="7 8" id="KW-0067">ATP-binding</keyword>
<dbReference type="GO" id="GO:0003723">
    <property type="term" value="F:RNA binding"/>
    <property type="evidence" value="ECO:0007669"/>
    <property type="project" value="InterPro"/>
</dbReference>
<dbReference type="InterPro" id="IPR002478">
    <property type="entry name" value="PUA"/>
</dbReference>
<keyword evidence="5 8" id="KW-0547">Nucleotide-binding</keyword>
<feature type="binding site" evidence="8">
    <location>
        <begin position="214"/>
        <end position="220"/>
    </location>
    <ligand>
        <name>ATP</name>
        <dbReference type="ChEBI" id="CHEBI:30616"/>
    </ligand>
</feature>
<dbReference type="GO" id="GO:0055129">
    <property type="term" value="P:L-proline biosynthetic process"/>
    <property type="evidence" value="ECO:0007669"/>
    <property type="project" value="UniProtKB-UniRule"/>
</dbReference>
<dbReference type="InterPro" id="IPR041739">
    <property type="entry name" value="G5K_ProB"/>
</dbReference>
<comment type="function">
    <text evidence="8">Catalyzes the transfer of a phosphate group to glutamate to form L-glutamate 5-phosphate.</text>
</comment>
<keyword evidence="2 8" id="KW-0028">Amino-acid biosynthesis</keyword>
<dbReference type="Proteomes" id="UP000053099">
    <property type="component" value="Unassembled WGS sequence"/>
</dbReference>
<dbReference type="FunFam" id="3.40.1160.10:FF:000018">
    <property type="entry name" value="Glutamate 5-kinase"/>
    <property type="match status" value="1"/>
</dbReference>
<comment type="catalytic activity">
    <reaction evidence="8">
        <text>L-glutamate + ATP = L-glutamyl 5-phosphate + ADP</text>
        <dbReference type="Rhea" id="RHEA:14877"/>
        <dbReference type="ChEBI" id="CHEBI:29985"/>
        <dbReference type="ChEBI" id="CHEBI:30616"/>
        <dbReference type="ChEBI" id="CHEBI:58274"/>
        <dbReference type="ChEBI" id="CHEBI:456216"/>
        <dbReference type="EC" id="2.7.2.11"/>
    </reaction>
</comment>
<keyword evidence="3 8" id="KW-0641">Proline biosynthesis</keyword>
<evidence type="ECO:0000313" key="10">
    <source>
        <dbReference type="EMBL" id="KPD32775.1"/>
    </source>
</evidence>
<dbReference type="GO" id="GO:0004349">
    <property type="term" value="F:glutamate 5-kinase activity"/>
    <property type="evidence" value="ECO:0007669"/>
    <property type="project" value="UniProtKB-UniRule"/>
</dbReference>
<dbReference type="FunFam" id="2.30.130.10:FF:000007">
    <property type="entry name" value="Glutamate 5-kinase"/>
    <property type="match status" value="1"/>
</dbReference>
<feature type="binding site" evidence="8">
    <location>
        <position position="19"/>
    </location>
    <ligand>
        <name>ATP</name>
        <dbReference type="ChEBI" id="CHEBI:30616"/>
    </ligand>
</feature>
<gene>
    <name evidence="8" type="primary">proB</name>
    <name evidence="10" type="ORF">AN926_00790</name>
</gene>
<dbReference type="PIRSF" id="PIRSF000729">
    <property type="entry name" value="GK"/>
    <property type="match status" value="1"/>
</dbReference>
<dbReference type="InterPro" id="IPR036393">
    <property type="entry name" value="AceGlu_kinase-like_sf"/>
</dbReference>
<evidence type="ECO:0000256" key="7">
    <source>
        <dbReference type="ARBA" id="ARBA00022840"/>
    </source>
</evidence>
<dbReference type="PROSITE" id="PS50890">
    <property type="entry name" value="PUA"/>
    <property type="match status" value="1"/>
</dbReference>
<evidence type="ECO:0000256" key="2">
    <source>
        <dbReference type="ARBA" id="ARBA00022605"/>
    </source>
</evidence>
<dbReference type="AlphaFoldDB" id="A0A0N0IRK9"/>
<comment type="subcellular location">
    <subcellularLocation>
        <location evidence="8">Cytoplasm</location>
    </subcellularLocation>
</comment>
<evidence type="ECO:0000256" key="4">
    <source>
        <dbReference type="ARBA" id="ARBA00022679"/>
    </source>
</evidence>
<dbReference type="InterPro" id="IPR001048">
    <property type="entry name" value="Asp/Glu/Uridylate_kinase"/>
</dbReference>
<dbReference type="PANTHER" id="PTHR43654:SF1">
    <property type="entry name" value="ISOPENTENYL PHOSPHATE KINASE"/>
    <property type="match status" value="1"/>
</dbReference>
<name>A0A0N0IRK9_THESC</name>
<accession>A0A0N0IRK9</accession>
<dbReference type="HAMAP" id="MF_00456">
    <property type="entry name" value="ProB"/>
    <property type="match status" value="1"/>
</dbReference>
<feature type="binding site" evidence="8">
    <location>
        <position position="154"/>
    </location>
    <ligand>
        <name>substrate</name>
    </ligand>
</feature>
<dbReference type="PROSITE" id="PS00902">
    <property type="entry name" value="GLUTAMATE_5_KINASE"/>
    <property type="match status" value="1"/>
</dbReference>
<reference evidence="10 11" key="1">
    <citation type="submission" date="2015-09" db="EMBL/GenBank/DDBJ databases">
        <title>Draft genome sequence of Thermus scotoductus strain K1 isolated from a geothermal spring in Nagorno-Karabakh, Armenia.</title>
        <authorList>
            <person name="Saghatelyan A."/>
            <person name="Poghosyan L."/>
            <person name="Panosyan H."/>
            <person name="Birkeland N.-K."/>
        </authorList>
    </citation>
    <scope>NUCLEOTIDE SEQUENCE [LARGE SCALE GENOMIC DNA]</scope>
    <source>
        <strain evidence="10 11">K1</strain>
    </source>
</reference>
<dbReference type="EMBL" id="LJJR01000004">
    <property type="protein sequence ID" value="KPD32775.1"/>
    <property type="molecule type" value="Genomic_DNA"/>
</dbReference>
<evidence type="ECO:0000259" key="9">
    <source>
        <dbReference type="SMART" id="SM00359"/>
    </source>
</evidence>
<feature type="binding site" evidence="8">
    <location>
        <position position="58"/>
    </location>
    <ligand>
        <name>substrate</name>
    </ligand>
</feature>
<dbReference type="PATRIC" id="fig|37636.3.peg.1316"/>
<dbReference type="InterPro" id="IPR005715">
    <property type="entry name" value="Glu_5kinase/COase_Synthase"/>
</dbReference>
<dbReference type="Pfam" id="PF01472">
    <property type="entry name" value="PUA"/>
    <property type="match status" value="1"/>
</dbReference>
<evidence type="ECO:0000256" key="8">
    <source>
        <dbReference type="HAMAP-Rule" id="MF_00456"/>
    </source>
</evidence>
<dbReference type="PRINTS" id="PR00474">
    <property type="entry name" value="GLU5KINASE"/>
</dbReference>
<dbReference type="SUPFAM" id="SSF88697">
    <property type="entry name" value="PUA domain-like"/>
    <property type="match status" value="1"/>
</dbReference>
<protein>
    <recommendedName>
        <fullName evidence="8">Glutamate 5-kinase</fullName>
        <ecNumber evidence="8">2.7.2.11</ecNumber>
    </recommendedName>
    <alternativeName>
        <fullName evidence="8">Gamma-glutamyl kinase</fullName>
        <shortName evidence="8">GK</shortName>
    </alternativeName>
</protein>
<evidence type="ECO:0000256" key="5">
    <source>
        <dbReference type="ARBA" id="ARBA00022741"/>
    </source>
</evidence>
<dbReference type="CDD" id="cd21157">
    <property type="entry name" value="PUA_G5K"/>
    <property type="match status" value="1"/>
</dbReference>
<dbReference type="Gene3D" id="2.30.130.10">
    <property type="entry name" value="PUA domain"/>
    <property type="match status" value="1"/>
</dbReference>
<comment type="similarity">
    <text evidence="8">Belongs to the glutamate 5-kinase family.</text>
</comment>
<feature type="binding site" evidence="8">
    <location>
        <begin position="174"/>
        <end position="175"/>
    </location>
    <ligand>
        <name>ATP</name>
        <dbReference type="ChEBI" id="CHEBI:30616"/>
    </ligand>
</feature>
<dbReference type="NCBIfam" id="TIGR01027">
    <property type="entry name" value="proB"/>
    <property type="match status" value="1"/>
</dbReference>
<dbReference type="InterPro" id="IPR001057">
    <property type="entry name" value="Glu/AcGlu_kinase"/>
</dbReference>
<feature type="binding site" evidence="8">
    <location>
        <position position="142"/>
    </location>
    <ligand>
        <name>substrate</name>
    </ligand>
</feature>
<dbReference type="CDD" id="cd04242">
    <property type="entry name" value="AAK_G5K_ProB"/>
    <property type="match status" value="1"/>
</dbReference>
<keyword evidence="1 8" id="KW-0963">Cytoplasm</keyword>
<proteinExistence type="inferred from homology"/>
<dbReference type="UniPathway" id="UPA00098">
    <property type="reaction ID" value="UER00359"/>
</dbReference>
<dbReference type="GO" id="GO:0005524">
    <property type="term" value="F:ATP binding"/>
    <property type="evidence" value="ECO:0007669"/>
    <property type="project" value="UniProtKB-KW"/>
</dbReference>
<dbReference type="GO" id="GO:0005829">
    <property type="term" value="C:cytosol"/>
    <property type="evidence" value="ECO:0007669"/>
    <property type="project" value="TreeGrafter"/>
</dbReference>
<dbReference type="InterPro" id="IPR019797">
    <property type="entry name" value="Glutamate_5-kinase_CS"/>
</dbReference>
<evidence type="ECO:0000256" key="3">
    <source>
        <dbReference type="ARBA" id="ARBA00022650"/>
    </source>
</evidence>
<dbReference type="Pfam" id="PF00696">
    <property type="entry name" value="AA_kinase"/>
    <property type="match status" value="1"/>
</dbReference>
<comment type="pathway">
    <text evidence="8">Amino-acid biosynthesis; L-proline biosynthesis; L-glutamate 5-semialdehyde from L-glutamate: step 1/2.</text>
</comment>
<evidence type="ECO:0000313" key="11">
    <source>
        <dbReference type="Proteomes" id="UP000053099"/>
    </source>
</evidence>
<dbReference type="PANTHER" id="PTHR43654">
    <property type="entry name" value="GLUTAMATE 5-KINASE"/>
    <property type="match status" value="1"/>
</dbReference>
<keyword evidence="6 8" id="KW-0418">Kinase</keyword>
<dbReference type="InterPro" id="IPR015947">
    <property type="entry name" value="PUA-like_sf"/>
</dbReference>
<sequence length="376" mass="40267">MLSWALMRPGLEAKRLVIKVGSAVLAGPQGLEQGVMQEIARQVLALRQEGREVVLVSSGAVAAGMAALGLPRPQDMPTKQALAAIGQPLLMAHWREAFTPTPVAQVLLTAEDLASRGRYLNAKATLQALLHLGAVPIINENDTVAFQEIRFGDNDQLSARVAALVEAGLLLLLSDVDALYEDDPKKNPSARPIPEVERVEAVLAHAGEGNPLGSGGMRSKLLAARIAGRVGIPTLLLPGRRPGVILEALAGAPLGTYFHARRRYRGQRAWLYGLLKPKGELVLDAGAVRALRERGASLLPAGIKAVRGRFGRGEAVRLLTEAGEEVGVGLANYAAEEIERIKGHKSAEIEALLGYRYTEEVVHRDHLALKEEAWGS</sequence>
<dbReference type="EC" id="2.7.2.11" evidence="8"/>
<dbReference type="Gene3D" id="3.40.1160.10">
    <property type="entry name" value="Acetylglutamate kinase-like"/>
    <property type="match status" value="1"/>
</dbReference>
<keyword evidence="4 8" id="KW-0808">Transferase</keyword>
<evidence type="ECO:0000256" key="1">
    <source>
        <dbReference type="ARBA" id="ARBA00022490"/>
    </source>
</evidence>
<dbReference type="InterPro" id="IPR036974">
    <property type="entry name" value="PUA_sf"/>
</dbReference>
<evidence type="ECO:0000256" key="6">
    <source>
        <dbReference type="ARBA" id="ARBA00022777"/>
    </source>
</evidence>
<dbReference type="InterPro" id="IPR011529">
    <property type="entry name" value="Glu_5kinase"/>
</dbReference>
<organism evidence="10 11">
    <name type="scientific">Thermus scotoductus</name>
    <dbReference type="NCBI Taxonomy" id="37636"/>
    <lineage>
        <taxon>Bacteria</taxon>
        <taxon>Thermotogati</taxon>
        <taxon>Deinococcota</taxon>
        <taxon>Deinococci</taxon>
        <taxon>Thermales</taxon>
        <taxon>Thermaceae</taxon>
        <taxon>Thermus</taxon>
    </lineage>
</organism>